<dbReference type="AlphaFoldDB" id="A0A3D9HVX3"/>
<evidence type="ECO:0000313" key="7">
    <source>
        <dbReference type="EMBL" id="RED53569.1"/>
    </source>
</evidence>
<sequence length="225" mass="24698">MENLSLNYVDLFILILALLSAVLAATRGFVREVLAIGAWVGAGAATFFGLPLAQPYARQFIENEISSLIICGVLIFLTTLVLLSIASHSFSTRVKESAVGSLDRSLGFVFGIARVFLLVCGVYFLTSLFLESDDDFPDAVTSAGSFKYVKVSTEKFLSLFSKSYTSGAEDFGRDSRQFIDDAAETQRQLEQLNKLRPSGDGDQSETPAYDQDERSDLENLIEDNQ</sequence>
<comment type="subcellular location">
    <subcellularLocation>
        <location evidence="1">Membrane</location>
        <topology evidence="1">Multi-pass membrane protein</topology>
    </subcellularLocation>
</comment>
<protein>
    <submittedName>
        <fullName evidence="7">Membrane protein required for colicin V production</fullName>
    </submittedName>
</protein>
<evidence type="ECO:0000256" key="1">
    <source>
        <dbReference type="ARBA" id="ARBA00004141"/>
    </source>
</evidence>
<feature type="transmembrane region" description="Helical" evidence="6">
    <location>
        <begin position="65"/>
        <end position="86"/>
    </location>
</feature>
<feature type="transmembrane region" description="Helical" evidence="6">
    <location>
        <begin position="106"/>
        <end position="125"/>
    </location>
</feature>
<keyword evidence="4 6" id="KW-0472">Membrane</keyword>
<organism evidence="7 8">
    <name type="scientific">Aestuariispira insulae</name>
    <dbReference type="NCBI Taxonomy" id="1461337"/>
    <lineage>
        <taxon>Bacteria</taxon>
        <taxon>Pseudomonadati</taxon>
        <taxon>Pseudomonadota</taxon>
        <taxon>Alphaproteobacteria</taxon>
        <taxon>Rhodospirillales</taxon>
        <taxon>Kiloniellaceae</taxon>
        <taxon>Aestuariispira</taxon>
    </lineage>
</organism>
<keyword evidence="3 6" id="KW-1133">Transmembrane helix</keyword>
<comment type="caution">
    <text evidence="7">The sequence shown here is derived from an EMBL/GenBank/DDBJ whole genome shotgun (WGS) entry which is preliminary data.</text>
</comment>
<accession>A0A3D9HVX3</accession>
<keyword evidence="8" id="KW-1185">Reference proteome</keyword>
<dbReference type="PANTHER" id="PTHR36926">
    <property type="entry name" value="COLICIN V PRODUCTION PROTEIN"/>
    <property type="match status" value="1"/>
</dbReference>
<proteinExistence type="predicted"/>
<evidence type="ECO:0000256" key="4">
    <source>
        <dbReference type="ARBA" id="ARBA00023136"/>
    </source>
</evidence>
<keyword evidence="2 6" id="KW-0812">Transmembrane</keyword>
<gene>
    <name evidence="7" type="ORF">DFP90_101360</name>
</gene>
<evidence type="ECO:0000313" key="8">
    <source>
        <dbReference type="Proteomes" id="UP000256845"/>
    </source>
</evidence>
<evidence type="ECO:0000256" key="5">
    <source>
        <dbReference type="SAM" id="MobiDB-lite"/>
    </source>
</evidence>
<name>A0A3D9HVX3_9PROT</name>
<dbReference type="InterPro" id="IPR003825">
    <property type="entry name" value="Colicin-V_CvpA"/>
</dbReference>
<dbReference type="Proteomes" id="UP000256845">
    <property type="component" value="Unassembled WGS sequence"/>
</dbReference>
<dbReference type="EMBL" id="QRDW01000001">
    <property type="protein sequence ID" value="RED53569.1"/>
    <property type="molecule type" value="Genomic_DNA"/>
</dbReference>
<dbReference type="GO" id="GO:0016020">
    <property type="term" value="C:membrane"/>
    <property type="evidence" value="ECO:0007669"/>
    <property type="project" value="UniProtKB-SubCell"/>
</dbReference>
<evidence type="ECO:0000256" key="2">
    <source>
        <dbReference type="ARBA" id="ARBA00022692"/>
    </source>
</evidence>
<feature type="region of interest" description="Disordered" evidence="5">
    <location>
        <begin position="192"/>
        <end position="225"/>
    </location>
</feature>
<dbReference type="Pfam" id="PF02674">
    <property type="entry name" value="Colicin_V"/>
    <property type="match status" value="1"/>
</dbReference>
<reference evidence="7 8" key="1">
    <citation type="submission" date="2018-07" db="EMBL/GenBank/DDBJ databases">
        <title>Genomic Encyclopedia of Type Strains, Phase III (KMG-III): the genomes of soil and plant-associated and newly described type strains.</title>
        <authorList>
            <person name="Whitman W."/>
        </authorList>
    </citation>
    <scope>NUCLEOTIDE SEQUENCE [LARGE SCALE GENOMIC DNA]</scope>
    <source>
        <strain evidence="7 8">CECT 8488</strain>
    </source>
</reference>
<dbReference type="RefSeq" id="WP_181905137.1">
    <property type="nucleotide sequence ID" value="NZ_QRDW01000001.1"/>
</dbReference>
<feature type="transmembrane region" description="Helical" evidence="6">
    <location>
        <begin position="34"/>
        <end position="53"/>
    </location>
</feature>
<dbReference type="PANTHER" id="PTHR36926:SF1">
    <property type="entry name" value="COLICIN V PRODUCTION PROTEIN"/>
    <property type="match status" value="1"/>
</dbReference>
<evidence type="ECO:0000256" key="3">
    <source>
        <dbReference type="ARBA" id="ARBA00022989"/>
    </source>
</evidence>
<dbReference type="GO" id="GO:0009403">
    <property type="term" value="P:toxin biosynthetic process"/>
    <property type="evidence" value="ECO:0007669"/>
    <property type="project" value="InterPro"/>
</dbReference>
<evidence type="ECO:0000256" key="6">
    <source>
        <dbReference type="SAM" id="Phobius"/>
    </source>
</evidence>
<dbReference type="InterPro" id="IPR052719">
    <property type="entry name" value="CvpA-like"/>
</dbReference>